<evidence type="ECO:0000313" key="3">
    <source>
        <dbReference type="EMBL" id="PIB23444.1"/>
    </source>
</evidence>
<dbReference type="GO" id="GO:0016491">
    <property type="term" value="F:oxidoreductase activity"/>
    <property type="evidence" value="ECO:0007669"/>
    <property type="project" value="UniProtKB-KW"/>
</dbReference>
<comment type="similarity">
    <text evidence="1">Belongs to the LDH2/MDH2 oxidoreductase family.</text>
</comment>
<dbReference type="Gene3D" id="3.30.1370.60">
    <property type="entry name" value="Hypothetical oxidoreductase yiak, domain 2"/>
    <property type="match status" value="1"/>
</dbReference>
<dbReference type="InterPro" id="IPR036111">
    <property type="entry name" value="Mal/L-sulfo/L-lacto_DH-like_sf"/>
</dbReference>
<keyword evidence="2" id="KW-0560">Oxidoreductase</keyword>
<evidence type="ECO:0000256" key="2">
    <source>
        <dbReference type="ARBA" id="ARBA00023002"/>
    </source>
</evidence>
<proteinExistence type="inferred from homology"/>
<dbReference type="PANTHER" id="PTHR11091:SF0">
    <property type="entry name" value="MALATE DEHYDROGENASE"/>
    <property type="match status" value="1"/>
</dbReference>
<sequence length="333" mass="34282">MSKIELSLDEIETTTAKALRAHGAADWVADAVAKAVRVAEGKGNLICGLYYLESYCQQLVTGRVNGAAEPVVSTPKPASVMVDAKFGFAQAAFSRGFDRAIATAREMGTCSFAIAHAHTCTSLGYFTEQIANAGLIGIGFTNASAVVSPPNGNAAVLGTNPIAMAIPAQDGGVTFQFDQSTSAIALGKITMAKAAGESIPLGWAVDSAGKPTTDPSEALKGSLVSSGGYKGWGFGLMAEVLAAAMTGSVNSLDVAGLKLPEGAPHDLGQFYLLLDPTVFSGDAFWARIARIVDAVAAQEGARLPGSDFVMPATVHVETNVWNRVLELSAGPDA</sequence>
<dbReference type="Pfam" id="PF02615">
    <property type="entry name" value="Ldh_2"/>
    <property type="match status" value="1"/>
</dbReference>
<dbReference type="Gene3D" id="1.10.1530.10">
    <property type="match status" value="1"/>
</dbReference>
<dbReference type="SUPFAM" id="SSF89733">
    <property type="entry name" value="L-sulfolactate dehydrogenase-like"/>
    <property type="match status" value="1"/>
</dbReference>
<protein>
    <submittedName>
        <fullName evidence="3">Lactate dehydrogenase</fullName>
    </submittedName>
</protein>
<keyword evidence="4" id="KW-1185">Reference proteome</keyword>
<accession>A0A2G5K3Z2</accession>
<dbReference type="InterPro" id="IPR003767">
    <property type="entry name" value="Malate/L-lactate_DH-like"/>
</dbReference>
<dbReference type="PANTHER" id="PTHR11091">
    <property type="entry name" value="OXIDOREDUCTASE-RELATED"/>
    <property type="match status" value="1"/>
</dbReference>
<dbReference type="InterPro" id="IPR043143">
    <property type="entry name" value="Mal/L-sulf/L-lact_DH-like_NADP"/>
</dbReference>
<dbReference type="RefSeq" id="WP_099594171.1">
    <property type="nucleotide sequence ID" value="NZ_MDGM01000013.1"/>
</dbReference>
<dbReference type="Proteomes" id="UP000231516">
    <property type="component" value="Unassembled WGS sequence"/>
</dbReference>
<dbReference type="EMBL" id="MDGM01000013">
    <property type="protein sequence ID" value="PIB23444.1"/>
    <property type="molecule type" value="Genomic_DNA"/>
</dbReference>
<evidence type="ECO:0000313" key="4">
    <source>
        <dbReference type="Proteomes" id="UP000231516"/>
    </source>
</evidence>
<evidence type="ECO:0000256" key="1">
    <source>
        <dbReference type="ARBA" id="ARBA00006056"/>
    </source>
</evidence>
<dbReference type="InterPro" id="IPR043144">
    <property type="entry name" value="Mal/L-sulf/L-lact_DH-like_ah"/>
</dbReference>
<dbReference type="AlphaFoldDB" id="A0A2G5K3Z2"/>
<comment type="caution">
    <text evidence="3">The sequence shown here is derived from an EMBL/GenBank/DDBJ whole genome shotgun (WGS) entry which is preliminary data.</text>
</comment>
<organism evidence="3 4">
    <name type="scientific">Paramylibacter kogurei</name>
    <dbReference type="NCBI Taxonomy" id="1889778"/>
    <lineage>
        <taxon>Bacteria</taxon>
        <taxon>Pseudomonadati</taxon>
        <taxon>Pseudomonadota</taxon>
        <taxon>Alphaproteobacteria</taxon>
        <taxon>Rhodobacterales</taxon>
        <taxon>Paracoccaceae</taxon>
        <taxon>Paramylibacter</taxon>
    </lineage>
</organism>
<name>A0A2G5K3Z2_9RHOB</name>
<reference evidence="3 4" key="1">
    <citation type="submission" date="2016-08" db="EMBL/GenBank/DDBJ databases">
        <title>Draft genome of Amylibacter sp. strain 4G11.</title>
        <authorList>
            <person name="Wong S.-K."/>
            <person name="Hamasaki K."/>
            <person name="Yoshizawa S."/>
        </authorList>
    </citation>
    <scope>NUCLEOTIDE SEQUENCE [LARGE SCALE GENOMIC DNA]</scope>
    <source>
        <strain evidence="3 4">4G11</strain>
    </source>
</reference>
<gene>
    <name evidence="3" type="ORF">BFP76_07795</name>
</gene>
<dbReference type="OrthoDB" id="9811519at2"/>